<dbReference type="Proteomes" id="UP000460272">
    <property type="component" value="Unassembled WGS sequence"/>
</dbReference>
<keyword evidence="3" id="KW-1185">Reference proteome</keyword>
<comment type="caution">
    <text evidence="2">The sequence shown here is derived from an EMBL/GenBank/DDBJ whole genome shotgun (WGS) entry which is preliminary data.</text>
</comment>
<feature type="signal peptide" evidence="1">
    <location>
        <begin position="1"/>
        <end position="31"/>
    </location>
</feature>
<name>A0A6P2BUZ4_9ACTN</name>
<protein>
    <submittedName>
        <fullName evidence="2">Uncharacterized protein</fullName>
    </submittedName>
</protein>
<dbReference type="OrthoDB" id="4847885at2"/>
<dbReference type="RefSeq" id="WP_145855248.1">
    <property type="nucleotide sequence ID" value="NZ_RPFW01000004.1"/>
</dbReference>
<evidence type="ECO:0000313" key="3">
    <source>
        <dbReference type="Proteomes" id="UP000460272"/>
    </source>
</evidence>
<keyword evidence="1" id="KW-0732">Signal</keyword>
<feature type="chain" id="PRO_5027110962" evidence="1">
    <location>
        <begin position="32"/>
        <end position="409"/>
    </location>
</feature>
<accession>A0A6P2BUZ4</accession>
<dbReference type="EMBL" id="RPFW01000004">
    <property type="protein sequence ID" value="TVZ02949.1"/>
    <property type="molecule type" value="Genomic_DNA"/>
</dbReference>
<gene>
    <name evidence="2" type="ORF">EAS64_20995</name>
</gene>
<dbReference type="AlphaFoldDB" id="A0A6P2BUZ4"/>
<organism evidence="2 3">
    <name type="scientific">Trebonia kvetii</name>
    <dbReference type="NCBI Taxonomy" id="2480626"/>
    <lineage>
        <taxon>Bacteria</taxon>
        <taxon>Bacillati</taxon>
        <taxon>Actinomycetota</taxon>
        <taxon>Actinomycetes</taxon>
        <taxon>Streptosporangiales</taxon>
        <taxon>Treboniaceae</taxon>
        <taxon>Trebonia</taxon>
    </lineage>
</organism>
<evidence type="ECO:0000256" key="1">
    <source>
        <dbReference type="SAM" id="SignalP"/>
    </source>
</evidence>
<reference evidence="2 3" key="1">
    <citation type="submission" date="2018-11" db="EMBL/GenBank/DDBJ databases">
        <title>Trebonia kvetii gen.nov., sp.nov., a novel acidophilic actinobacterium, and proposal of the new actinobacterial family Treboniaceae fam. nov.</title>
        <authorList>
            <person name="Rapoport D."/>
            <person name="Sagova-Mareckova M."/>
            <person name="Sedlacek I."/>
            <person name="Provaznik J."/>
            <person name="Kralova S."/>
            <person name="Pavlinic D."/>
            <person name="Benes V."/>
            <person name="Kopecky J."/>
        </authorList>
    </citation>
    <scope>NUCLEOTIDE SEQUENCE [LARGE SCALE GENOMIC DNA]</scope>
    <source>
        <strain evidence="2 3">15Tr583</strain>
    </source>
</reference>
<sequence length="409" mass="41214">MGRGFVRTLAAFGVALAALSASVAASGAASAESVSAEPARALLPPADDQLGGVACPSTSECISVGANFATETPLAETWTTLGWRKIPVKLPTGVAHAELNAVTCPAVKSGVFCVAVGDYFTTAGAPLALAETWNGSTWTPAKASGTSGTFLNSVSCLSATNCLAVGGHETISGTGAPIANAWNGKSWKPVQVTAPAHAMLSEFTGVSCATATFCAATGNTANSSGSMAALIGRWNGKTWSYLKPAAAPKGVFDVSLAGVSCPTAKNCVTAGNGSLAKGGTGSFIEAWNGKTWVRSAPISWPKGTKNPWLVGMTCYAAGHCFTNGYIDWNPDANGGNTGRAAAAQWNGKAWTSTPVTPPGAGKATLFDAVTCRSASFCVAVGLAGPYGQSAGTGLSGFWNGKTWRLVAAK</sequence>
<proteinExistence type="predicted"/>
<evidence type="ECO:0000313" key="2">
    <source>
        <dbReference type="EMBL" id="TVZ02949.1"/>
    </source>
</evidence>